<name>A0ABN9WEC1_9DINO</name>
<protein>
    <recommendedName>
        <fullName evidence="3">Reverse transcriptase domain-containing protein</fullName>
    </recommendedName>
</protein>
<accession>A0ABN9WEC1</accession>
<gene>
    <name evidence="1" type="ORF">PCOR1329_LOCUS65452</name>
</gene>
<sequence>MWLFQPSDRLDVHKYRSELSEYIRAQAKQVFGPPEKKPRQAWISQCTFEFVSLSGGFAMAVQHSKVAEMVVALEEVPFQDKGGRMVKLYKGKGDPRDLDCSRGLTVVDHQAKSFISLLKNDLEDAYHAFVPQSQHGAVAKKGTDLAHHFILTALAYAKAVGQCAFVLFVDLVKAFDGVVRELCMGFPQDVPETRSAQLEYLMGMGVDAPDAEWILDYIEQHGHAFQQIGVPEKLTRLVVALHTKSWFQADGADSFAYTRTGGRQGCKLGGLMFNCCYTLALNQLVQALREAGITTRSGR</sequence>
<dbReference type="Proteomes" id="UP001189429">
    <property type="component" value="Unassembled WGS sequence"/>
</dbReference>
<keyword evidence="2" id="KW-1185">Reference proteome</keyword>
<reference evidence="1" key="1">
    <citation type="submission" date="2023-10" db="EMBL/GenBank/DDBJ databases">
        <authorList>
            <person name="Chen Y."/>
            <person name="Shah S."/>
            <person name="Dougan E. K."/>
            <person name="Thang M."/>
            <person name="Chan C."/>
        </authorList>
    </citation>
    <scope>NUCLEOTIDE SEQUENCE [LARGE SCALE GENOMIC DNA]</scope>
</reference>
<evidence type="ECO:0000313" key="2">
    <source>
        <dbReference type="Proteomes" id="UP001189429"/>
    </source>
</evidence>
<comment type="caution">
    <text evidence="1">The sequence shown here is derived from an EMBL/GenBank/DDBJ whole genome shotgun (WGS) entry which is preliminary data.</text>
</comment>
<evidence type="ECO:0008006" key="3">
    <source>
        <dbReference type="Google" id="ProtNLM"/>
    </source>
</evidence>
<evidence type="ECO:0000313" key="1">
    <source>
        <dbReference type="EMBL" id="CAK0883186.1"/>
    </source>
</evidence>
<organism evidence="1 2">
    <name type="scientific">Prorocentrum cordatum</name>
    <dbReference type="NCBI Taxonomy" id="2364126"/>
    <lineage>
        <taxon>Eukaryota</taxon>
        <taxon>Sar</taxon>
        <taxon>Alveolata</taxon>
        <taxon>Dinophyceae</taxon>
        <taxon>Prorocentrales</taxon>
        <taxon>Prorocentraceae</taxon>
        <taxon>Prorocentrum</taxon>
    </lineage>
</organism>
<proteinExistence type="predicted"/>
<dbReference type="EMBL" id="CAUYUJ010018386">
    <property type="protein sequence ID" value="CAK0883186.1"/>
    <property type="molecule type" value="Genomic_DNA"/>
</dbReference>